<reference evidence="2 3" key="1">
    <citation type="journal article" date="2014" name="Genome Announc.">
        <title>Draft Genome Sequences of Marinobacter similis A3d10T and Marinobacter salarius R9SW1T.</title>
        <authorList>
            <person name="Ivanova E.P."/>
            <person name="Ng H.J."/>
            <person name="Webb H.K."/>
            <person name="Feng G."/>
            <person name="Oshima K."/>
            <person name="Hattori M."/>
            <person name="Ohkuma M."/>
            <person name="Sergeev A.F."/>
            <person name="Mikhailov V.V."/>
            <person name="Crawford R.J."/>
            <person name="Sawabe T."/>
        </authorList>
    </citation>
    <scope>NUCLEOTIDE SEQUENCE [LARGE SCALE GENOMIC DNA]</scope>
    <source>
        <strain evidence="3">A3d10 and R9SW1</strain>
    </source>
</reference>
<dbReference type="EMBL" id="CP007152">
    <property type="protein sequence ID" value="AHI33407.1"/>
    <property type="molecule type" value="Genomic_DNA"/>
</dbReference>
<dbReference type="RefSeq" id="WP_041335952.1">
    <property type="nucleotide sequence ID" value="NZ_CP020931.1"/>
</dbReference>
<evidence type="ECO:0000256" key="1">
    <source>
        <dbReference type="SAM" id="MobiDB-lite"/>
    </source>
</evidence>
<feature type="compositionally biased region" description="Low complexity" evidence="1">
    <location>
        <begin position="51"/>
        <end position="61"/>
    </location>
</feature>
<evidence type="ECO:0000313" key="2">
    <source>
        <dbReference type="EMBL" id="AHI33407.1"/>
    </source>
</evidence>
<dbReference type="HOGENOM" id="CLU_2167964_0_0_6"/>
<dbReference type="AlphaFoldDB" id="W5YW11"/>
<dbReference type="GeneID" id="77255465"/>
<feature type="region of interest" description="Disordered" evidence="1">
    <location>
        <begin position="48"/>
        <end position="67"/>
    </location>
</feature>
<accession>W5YW11</accession>
<evidence type="ECO:0000313" key="3">
    <source>
        <dbReference type="Proteomes" id="UP000035081"/>
    </source>
</evidence>
<organism evidence="2 3">
    <name type="scientific">Marinobacter salarius</name>
    <dbReference type="NCBI Taxonomy" id="1420917"/>
    <lineage>
        <taxon>Bacteria</taxon>
        <taxon>Pseudomonadati</taxon>
        <taxon>Pseudomonadota</taxon>
        <taxon>Gammaproteobacteria</taxon>
        <taxon>Pseudomonadales</taxon>
        <taxon>Marinobacteraceae</taxon>
        <taxon>Marinobacter</taxon>
    </lineage>
</organism>
<gene>
    <name evidence="2" type="ORF">AU15_20475</name>
</gene>
<dbReference type="Proteomes" id="UP000035081">
    <property type="component" value="Chromosome"/>
</dbReference>
<sequence length="110" mass="11640">MPRRSVHTFSLSGNLVALLALIFVVWTSVTVALPTLDDPVATTVALSDWQGSSESSEGASSPGDVSSLSPTFVYPPSALTSRALHQLAFDGPPRRILSYPGQSQAPPYQL</sequence>
<protein>
    <submittedName>
        <fullName evidence="2">Uncharacterized protein</fullName>
    </submittedName>
</protein>
<name>W5YW11_9GAMM</name>
<proteinExistence type="predicted"/>
<dbReference type="KEGG" id="msr:AU15_20475"/>